<dbReference type="GO" id="GO:1903358">
    <property type="term" value="P:regulation of Golgi organization"/>
    <property type="evidence" value="ECO:0007669"/>
    <property type="project" value="TreeGrafter"/>
</dbReference>
<evidence type="ECO:0000313" key="3">
    <source>
        <dbReference type="Ensembl" id="ENSGEVP00005009804.1"/>
    </source>
</evidence>
<feature type="region of interest" description="Disordered" evidence="1">
    <location>
        <begin position="180"/>
        <end position="259"/>
    </location>
</feature>
<keyword evidence="4" id="KW-1185">Reference proteome</keyword>
<feature type="domain" description="Olduvai" evidence="2">
    <location>
        <begin position="152"/>
        <end position="219"/>
    </location>
</feature>
<evidence type="ECO:0000259" key="2">
    <source>
        <dbReference type="SMART" id="SM01148"/>
    </source>
</evidence>
<dbReference type="PANTHER" id="PTHR46501">
    <property type="entry name" value="MYOMEGALIN"/>
    <property type="match status" value="1"/>
</dbReference>
<organism evidence="3 4">
    <name type="scientific">Gopherus evgoodei</name>
    <name type="common">Goodes thornscrub tortoise</name>
    <dbReference type="NCBI Taxonomy" id="1825980"/>
    <lineage>
        <taxon>Eukaryota</taxon>
        <taxon>Metazoa</taxon>
        <taxon>Chordata</taxon>
        <taxon>Craniata</taxon>
        <taxon>Vertebrata</taxon>
        <taxon>Euteleostomi</taxon>
        <taxon>Archelosauria</taxon>
        <taxon>Testudinata</taxon>
        <taxon>Testudines</taxon>
        <taxon>Cryptodira</taxon>
        <taxon>Durocryptodira</taxon>
        <taxon>Testudinoidea</taxon>
        <taxon>Testudinidae</taxon>
        <taxon>Gopherus</taxon>
    </lineage>
</organism>
<feature type="compositionally biased region" description="Polar residues" evidence="1">
    <location>
        <begin position="220"/>
        <end position="231"/>
    </location>
</feature>
<dbReference type="AlphaFoldDB" id="A0A8C4W026"/>
<dbReference type="InterPro" id="IPR052593">
    <property type="entry name" value="MT-associated_AKAP9-binding"/>
</dbReference>
<dbReference type="GO" id="GO:0005813">
    <property type="term" value="C:centrosome"/>
    <property type="evidence" value="ECO:0007669"/>
    <property type="project" value="TreeGrafter"/>
</dbReference>
<reference evidence="3" key="2">
    <citation type="submission" date="2025-09" db="UniProtKB">
        <authorList>
            <consortium name="Ensembl"/>
        </authorList>
    </citation>
    <scope>IDENTIFICATION</scope>
</reference>
<proteinExistence type="predicted"/>
<dbReference type="OrthoDB" id="10255000at2759"/>
<protein>
    <recommendedName>
        <fullName evidence="2">Olduvai domain-containing protein</fullName>
    </recommendedName>
</protein>
<name>A0A8C4W026_9SAUR</name>
<accession>A0A8C4W026</accession>
<reference evidence="3" key="1">
    <citation type="submission" date="2025-08" db="UniProtKB">
        <authorList>
            <consortium name="Ensembl"/>
        </authorList>
    </citation>
    <scope>IDENTIFICATION</scope>
</reference>
<dbReference type="PANTHER" id="PTHR46501:SF2">
    <property type="entry name" value="MYOMEGALIN"/>
    <property type="match status" value="1"/>
</dbReference>
<evidence type="ECO:0000313" key="4">
    <source>
        <dbReference type="Proteomes" id="UP000694390"/>
    </source>
</evidence>
<dbReference type="GO" id="GO:0060090">
    <property type="term" value="F:molecular adaptor activity"/>
    <property type="evidence" value="ECO:0007669"/>
    <property type="project" value="TreeGrafter"/>
</dbReference>
<sequence>MPRESAVWQLLRDPSDPPLLLLGLCLRVGDLRAWPFANRRPRVLVGRPLGSASLCLPLLHRPEAVEAPAVWRKYDSLIQAQARELSHLRQKMREGRSVCHLLTQHLRDTVKSFEELLRGTDIDYYMGQSFREHLAQGGQLAERLSSKLSSSMWGRHMLPPRLSKELREKERMIETLQAKLQERCETPSSSRALSESPRSNSSASFLSDGPEACSDGDATSDPSLSVTSSLFSRPARRATGDRGQPMQGSGHHAQEASCPPGMLPAEPWCPTQLFVHPVDAGADLLEGHLAEIRSLRQRLEESICINDRLREQLEKRLATTAKGNGTGWDFRVLHGPSTQGTAHSVPRGCGGVTGGNPEPPVPRGCGGMSGCVCVCGAQNSLCPEGMGE</sequence>
<feature type="compositionally biased region" description="Low complexity" evidence="1">
    <location>
        <begin position="187"/>
        <end position="204"/>
    </location>
</feature>
<dbReference type="SMART" id="SM01148">
    <property type="entry name" value="DUF1220"/>
    <property type="match status" value="1"/>
</dbReference>
<dbReference type="GO" id="GO:0090063">
    <property type="term" value="P:positive regulation of microtubule nucleation"/>
    <property type="evidence" value="ECO:0007669"/>
    <property type="project" value="TreeGrafter"/>
</dbReference>
<dbReference type="Proteomes" id="UP000694390">
    <property type="component" value="Unassembled WGS sequence"/>
</dbReference>
<dbReference type="GO" id="GO:0007098">
    <property type="term" value="P:centrosome cycle"/>
    <property type="evidence" value="ECO:0007669"/>
    <property type="project" value="TreeGrafter"/>
</dbReference>
<evidence type="ECO:0000256" key="1">
    <source>
        <dbReference type="SAM" id="MobiDB-lite"/>
    </source>
</evidence>
<dbReference type="GO" id="GO:0005794">
    <property type="term" value="C:Golgi apparatus"/>
    <property type="evidence" value="ECO:0007669"/>
    <property type="project" value="TreeGrafter"/>
</dbReference>
<dbReference type="InterPro" id="IPR010630">
    <property type="entry name" value="Olduvai_dom"/>
</dbReference>
<dbReference type="Ensembl" id="ENSGEVT00005010282.1">
    <property type="protein sequence ID" value="ENSGEVP00005009804.1"/>
    <property type="gene ID" value="ENSGEVG00005006969.1"/>
</dbReference>
<dbReference type="GeneTree" id="ENSGT00950000183190"/>